<organism evidence="4 5">
    <name type="scientific">Luteibacter pinisoli</name>
    <dbReference type="NCBI Taxonomy" id="2589080"/>
    <lineage>
        <taxon>Bacteria</taxon>
        <taxon>Pseudomonadati</taxon>
        <taxon>Pseudomonadota</taxon>
        <taxon>Gammaproteobacteria</taxon>
        <taxon>Lysobacterales</taxon>
        <taxon>Rhodanobacteraceae</taxon>
        <taxon>Luteibacter</taxon>
    </lineage>
</organism>
<feature type="region of interest" description="Disordered" evidence="1">
    <location>
        <begin position="404"/>
        <end position="424"/>
    </location>
</feature>
<feature type="chain" id="PRO_5021428939" evidence="2">
    <location>
        <begin position="35"/>
        <end position="689"/>
    </location>
</feature>
<dbReference type="Gene3D" id="1.25.40.10">
    <property type="entry name" value="Tetratricopeptide repeat domain"/>
    <property type="match status" value="1"/>
</dbReference>
<feature type="domain" description="PgaA membrane beta barrel" evidence="3">
    <location>
        <begin position="402"/>
        <end position="687"/>
    </location>
</feature>
<evidence type="ECO:0000256" key="1">
    <source>
        <dbReference type="SAM" id="MobiDB-lite"/>
    </source>
</evidence>
<dbReference type="InterPro" id="IPR049003">
    <property type="entry name" value="PgaA_barrel"/>
</dbReference>
<reference evidence="4 5" key="1">
    <citation type="submission" date="2019-06" db="EMBL/GenBank/DDBJ databases">
        <title>A complete genome sequence for Luteibacter pinisoli MAH-14.</title>
        <authorList>
            <person name="Baltrus D.A."/>
        </authorList>
    </citation>
    <scope>NUCLEOTIDE SEQUENCE [LARGE SCALE GENOMIC DNA]</scope>
    <source>
        <strain evidence="4 5">MAH-14</strain>
    </source>
</reference>
<dbReference type="Pfam" id="PF21197">
    <property type="entry name" value="PgaA_barrel"/>
    <property type="match status" value="1"/>
</dbReference>
<dbReference type="KEGG" id="lpy:FIV34_08750"/>
<dbReference type="InterPro" id="IPR011990">
    <property type="entry name" value="TPR-like_helical_dom_sf"/>
</dbReference>
<feature type="signal peptide" evidence="2">
    <location>
        <begin position="1"/>
        <end position="34"/>
    </location>
</feature>
<proteinExistence type="predicted"/>
<dbReference type="AlphaFoldDB" id="A0A4Y5Z242"/>
<name>A0A4Y5Z242_9GAMM</name>
<dbReference type="Proteomes" id="UP000316093">
    <property type="component" value="Chromosome"/>
</dbReference>
<keyword evidence="2" id="KW-0732">Signal</keyword>
<keyword evidence="5" id="KW-1185">Reference proteome</keyword>
<dbReference type="EMBL" id="CP041046">
    <property type="protein sequence ID" value="QDE39281.1"/>
    <property type="molecule type" value="Genomic_DNA"/>
</dbReference>
<gene>
    <name evidence="4" type="primary">pgaA</name>
    <name evidence="4" type="ORF">FIV34_08750</name>
</gene>
<dbReference type="NCBIfam" id="TIGR03939">
    <property type="entry name" value="PGA_TPR_OMP"/>
    <property type="match status" value="1"/>
</dbReference>
<dbReference type="InterPro" id="IPR023870">
    <property type="entry name" value="PGA_export_porin_PgaA"/>
</dbReference>
<dbReference type="RefSeq" id="WP_139981649.1">
    <property type="nucleotide sequence ID" value="NZ_CP041046.1"/>
</dbReference>
<dbReference type="OrthoDB" id="5405060at2"/>
<accession>A0A4Y5Z242</accession>
<evidence type="ECO:0000313" key="4">
    <source>
        <dbReference type="EMBL" id="QDE39281.1"/>
    </source>
</evidence>
<protein>
    <submittedName>
        <fullName evidence="4">Poly-beta-1,6 N-acetyl-D-glucosamine export porin PgaA</fullName>
    </submittedName>
</protein>
<evidence type="ECO:0000313" key="5">
    <source>
        <dbReference type="Proteomes" id="UP000316093"/>
    </source>
</evidence>
<evidence type="ECO:0000256" key="2">
    <source>
        <dbReference type="SAM" id="SignalP"/>
    </source>
</evidence>
<evidence type="ECO:0000259" key="3">
    <source>
        <dbReference type="Pfam" id="PF21197"/>
    </source>
</evidence>
<dbReference type="GO" id="GO:1901515">
    <property type="term" value="F:poly-beta-1,6-N-acetyl-D-glucosamine transmembrane transporter activity"/>
    <property type="evidence" value="ECO:0007669"/>
    <property type="project" value="InterPro"/>
</dbReference>
<dbReference type="SUPFAM" id="SSF48452">
    <property type="entry name" value="TPR-like"/>
    <property type="match status" value="1"/>
</dbReference>
<sequence length="689" mass="76748">MRILKTTPPRSARVPRGRLCLALALALQAHGALAATSTDSRDALMAQVRDERAQGHRVDALRHVQALLDRWPDDREAREMNVALLTELGATTRASELAPGLQPPPSALDRARLEADHAAHEIRWANGEPANPRTPYAEADQAVADTRRLADDPSLPADLRRRETFDLLVALDQAGRPDEAIQRYDALKKDGVDPPAYAERAVADALLVRRRPAESAALYEDSIRKDPGPYASTDVEPRIGLMYAYAESGQIDKAFTTIDELAAKEQPWVRVPGIRLPIQNPRKVDADLNAAVLRRSVGMPQPAYEQINAMSREAPTDAQIRRELGNAEMARGWPRRALDDFHIASTLNERDIDALLGEAEAYRALYDYEDVDDVLAIAQTKGDRNDRVDRAERAWEREKGWQFDISTEQGKGSSPDYGDRDGTTQATVASPLIDDHWRVLALGRYSTADLPEGDVRRTRAGVGVRGYLQGFTAYVQALPSADRYVGKTALETGFDWSLTDHWAVAADFSTAGEDTPLRAQYYGISAKTLDTAVTYRASELTQARLGLSRDHFSDGNERTSWLASVTQRLHTAPNLALDGGIEVGGSMNTDTDRPYFNPRRDNSYALTGRLENLLGQYYERNVTQRFDVAVGQYAEQGYATGWIATVRYGQTLQARDGLRFGWSIGWHNQPYDGRREHRFVLDLTMHWGE</sequence>